<comment type="caution">
    <text evidence="1">The sequence shown here is derived from an EMBL/GenBank/DDBJ whole genome shotgun (WGS) entry which is preliminary data.</text>
</comment>
<evidence type="ECO:0008006" key="3">
    <source>
        <dbReference type="Google" id="ProtNLM"/>
    </source>
</evidence>
<keyword evidence="2" id="KW-1185">Reference proteome</keyword>
<sequence length="81" mass="9252">MWPKEAAARQVLYDKELENHNTTIFGHKYLEHLQQLLPVVDSSHLTGSARGKVKTMKMRVNHSMMAGAQGVILHSKMLPWQ</sequence>
<reference evidence="1" key="1">
    <citation type="thesis" date="2020" institute="ProQuest LLC" country="789 East Eisenhower Parkway, Ann Arbor, MI, USA">
        <title>Comparative Genomics and Chromosome Evolution.</title>
        <authorList>
            <person name="Mudd A.B."/>
        </authorList>
    </citation>
    <scope>NUCLEOTIDE SEQUENCE</scope>
    <source>
        <strain evidence="1">237g6f4</strain>
        <tissue evidence="1">Blood</tissue>
    </source>
</reference>
<gene>
    <name evidence="1" type="ORF">GDO81_022534</name>
</gene>
<protein>
    <recommendedName>
        <fullName evidence="3">Fructose-bisphosphate aldolase</fullName>
    </recommendedName>
</protein>
<proteinExistence type="predicted"/>
<organism evidence="1 2">
    <name type="scientific">Engystomops pustulosus</name>
    <name type="common">Tungara frog</name>
    <name type="synonym">Physalaemus pustulosus</name>
    <dbReference type="NCBI Taxonomy" id="76066"/>
    <lineage>
        <taxon>Eukaryota</taxon>
        <taxon>Metazoa</taxon>
        <taxon>Chordata</taxon>
        <taxon>Craniata</taxon>
        <taxon>Vertebrata</taxon>
        <taxon>Euteleostomi</taxon>
        <taxon>Amphibia</taxon>
        <taxon>Batrachia</taxon>
        <taxon>Anura</taxon>
        <taxon>Neobatrachia</taxon>
        <taxon>Hyloidea</taxon>
        <taxon>Leptodactylidae</taxon>
        <taxon>Leiuperinae</taxon>
        <taxon>Engystomops</taxon>
    </lineage>
</organism>
<dbReference type="AlphaFoldDB" id="A0AAV6YXL9"/>
<evidence type="ECO:0000313" key="2">
    <source>
        <dbReference type="Proteomes" id="UP000824782"/>
    </source>
</evidence>
<dbReference type="EMBL" id="WNYA01020693">
    <property type="protein sequence ID" value="KAG8538498.1"/>
    <property type="molecule type" value="Genomic_DNA"/>
</dbReference>
<accession>A0AAV6YXL9</accession>
<evidence type="ECO:0000313" key="1">
    <source>
        <dbReference type="EMBL" id="KAG8538498.1"/>
    </source>
</evidence>
<name>A0AAV6YXL9_ENGPU</name>
<dbReference type="Proteomes" id="UP000824782">
    <property type="component" value="Unassembled WGS sequence"/>
</dbReference>